<organism evidence="6 7">
    <name type="scientific">Botryosphaeria dothidea</name>
    <dbReference type="NCBI Taxonomy" id="55169"/>
    <lineage>
        <taxon>Eukaryota</taxon>
        <taxon>Fungi</taxon>
        <taxon>Dikarya</taxon>
        <taxon>Ascomycota</taxon>
        <taxon>Pezizomycotina</taxon>
        <taxon>Dothideomycetes</taxon>
        <taxon>Dothideomycetes incertae sedis</taxon>
        <taxon>Botryosphaeriales</taxon>
        <taxon>Botryosphaeriaceae</taxon>
        <taxon>Botryosphaeria</taxon>
    </lineage>
</organism>
<protein>
    <submittedName>
        <fullName evidence="6">Amino acid transporter</fullName>
    </submittedName>
</protein>
<gene>
    <name evidence="6" type="ORF">GTA08_BOTSDO01583</name>
</gene>
<proteinExistence type="predicted"/>
<evidence type="ECO:0000256" key="1">
    <source>
        <dbReference type="ARBA" id="ARBA00022723"/>
    </source>
</evidence>
<evidence type="ECO:0000313" key="6">
    <source>
        <dbReference type="EMBL" id="KAF4314140.1"/>
    </source>
</evidence>
<evidence type="ECO:0000256" key="3">
    <source>
        <dbReference type="SAM" id="SignalP"/>
    </source>
</evidence>
<sequence>MRTFFTFFATLSLVSAALNNTCKTRSQRKAWHTLTDSEKSEYIEAVECLQSGAPQLNIDGAESRWDEIQYVHVVQTSVIHNVGAFLPWHRMYVRAVEYLLQSECGYTGGQPYWNETRDVGAIAKSTIWDADAGFGGNGTGMDLCVEDGPFANLTLHFVKNAGRSDYCLSRDWDEETLDGASQSEIDVCLDSVDFETVWDCLEGQPHAAGHGGTGGTMSDLSSSSGDPLFFLHHAWLDKIWWEWQSQNSSRLTEIGGDNVPPDSYYDFTGLDYPSAAILDYDGDPGNTTTLNHNLWMAGITDNFTIGDVMDLDNNLNCAEYV</sequence>
<dbReference type="GO" id="GO:0046872">
    <property type="term" value="F:metal ion binding"/>
    <property type="evidence" value="ECO:0007669"/>
    <property type="project" value="UniProtKB-KW"/>
</dbReference>
<dbReference type="Gene3D" id="1.10.1280.10">
    <property type="entry name" value="Di-copper center containing domain from catechol oxidase"/>
    <property type="match status" value="1"/>
</dbReference>
<evidence type="ECO:0000259" key="5">
    <source>
        <dbReference type="PROSITE" id="PS00498"/>
    </source>
</evidence>
<feature type="signal peptide" evidence="3">
    <location>
        <begin position="1"/>
        <end position="16"/>
    </location>
</feature>
<dbReference type="EMBL" id="WWBZ02000001">
    <property type="protein sequence ID" value="KAF4314140.1"/>
    <property type="molecule type" value="Genomic_DNA"/>
</dbReference>
<dbReference type="AlphaFoldDB" id="A0A8H4N9I7"/>
<dbReference type="SUPFAM" id="SSF48056">
    <property type="entry name" value="Di-copper centre-containing domain"/>
    <property type="match status" value="1"/>
</dbReference>
<dbReference type="PRINTS" id="PR00092">
    <property type="entry name" value="TYROSINASE"/>
</dbReference>
<keyword evidence="3" id="KW-0732">Signal</keyword>
<evidence type="ECO:0000259" key="4">
    <source>
        <dbReference type="PROSITE" id="PS00497"/>
    </source>
</evidence>
<evidence type="ECO:0000313" key="7">
    <source>
        <dbReference type="Proteomes" id="UP000572817"/>
    </source>
</evidence>
<keyword evidence="1" id="KW-0479">Metal-binding</keyword>
<dbReference type="PROSITE" id="PS00498">
    <property type="entry name" value="TYROSINASE_2"/>
    <property type="match status" value="1"/>
</dbReference>
<feature type="domain" description="Tyrosinase copper-binding" evidence="5">
    <location>
        <begin position="226"/>
        <end position="237"/>
    </location>
</feature>
<name>A0A8H4N9I7_9PEZI</name>
<dbReference type="Proteomes" id="UP000572817">
    <property type="component" value="Unassembled WGS sequence"/>
</dbReference>
<evidence type="ECO:0000256" key="2">
    <source>
        <dbReference type="ARBA" id="ARBA00023008"/>
    </source>
</evidence>
<dbReference type="InterPro" id="IPR050316">
    <property type="entry name" value="Tyrosinase/Hemocyanin"/>
</dbReference>
<dbReference type="OrthoDB" id="6132182at2759"/>
<dbReference type="PANTHER" id="PTHR11474">
    <property type="entry name" value="TYROSINASE FAMILY MEMBER"/>
    <property type="match status" value="1"/>
</dbReference>
<feature type="domain" description="Tyrosinase copper-binding" evidence="4">
    <location>
        <begin position="80"/>
        <end position="97"/>
    </location>
</feature>
<reference evidence="6" key="1">
    <citation type="submission" date="2020-04" db="EMBL/GenBank/DDBJ databases">
        <title>Genome Assembly and Annotation of Botryosphaeria dothidea sdau 11-99, a Latent Pathogen of Apple Fruit Ring Rot in China.</title>
        <authorList>
            <person name="Yu C."/>
            <person name="Diao Y."/>
            <person name="Lu Q."/>
            <person name="Zhao J."/>
            <person name="Cui S."/>
            <person name="Peng C."/>
            <person name="He B."/>
            <person name="Liu H."/>
        </authorList>
    </citation>
    <scope>NUCLEOTIDE SEQUENCE [LARGE SCALE GENOMIC DNA]</scope>
    <source>
        <strain evidence="6">Sdau11-99</strain>
    </source>
</reference>
<dbReference type="PANTHER" id="PTHR11474:SF126">
    <property type="entry name" value="TYROSINASE-LIKE PROTEIN TYR-1-RELATED"/>
    <property type="match status" value="1"/>
</dbReference>
<dbReference type="InterPro" id="IPR002227">
    <property type="entry name" value="Tyrosinase_Cu-bd"/>
</dbReference>
<dbReference type="GO" id="GO:0016491">
    <property type="term" value="F:oxidoreductase activity"/>
    <property type="evidence" value="ECO:0007669"/>
    <property type="project" value="InterPro"/>
</dbReference>
<dbReference type="InterPro" id="IPR008922">
    <property type="entry name" value="Di-copper_centre_dom_sf"/>
</dbReference>
<keyword evidence="2" id="KW-0186">Copper</keyword>
<feature type="chain" id="PRO_5034995517" evidence="3">
    <location>
        <begin position="17"/>
        <end position="321"/>
    </location>
</feature>
<dbReference type="Pfam" id="PF00264">
    <property type="entry name" value="Tyrosinase"/>
    <property type="match status" value="1"/>
</dbReference>
<dbReference type="PROSITE" id="PS00497">
    <property type="entry name" value="TYROSINASE_1"/>
    <property type="match status" value="1"/>
</dbReference>
<accession>A0A8H4N9I7</accession>
<keyword evidence="7" id="KW-1185">Reference proteome</keyword>
<comment type="caution">
    <text evidence="6">The sequence shown here is derived from an EMBL/GenBank/DDBJ whole genome shotgun (WGS) entry which is preliminary data.</text>
</comment>